<proteinExistence type="predicted"/>
<dbReference type="SUPFAM" id="SSF53335">
    <property type="entry name" value="S-adenosyl-L-methionine-dependent methyltransferases"/>
    <property type="match status" value="1"/>
</dbReference>
<dbReference type="InterPro" id="IPR029063">
    <property type="entry name" value="SAM-dependent_MTases_sf"/>
</dbReference>
<organism evidence="1 2">
    <name type="scientific">Oleidesulfovibrio alaskensis (strain ATCC BAA-1058 / DSM 17464 / G20)</name>
    <name type="common">Desulfovibrio alaskensis</name>
    <dbReference type="NCBI Taxonomy" id="207559"/>
    <lineage>
        <taxon>Bacteria</taxon>
        <taxon>Pseudomonadati</taxon>
        <taxon>Thermodesulfobacteriota</taxon>
        <taxon>Desulfovibrionia</taxon>
        <taxon>Desulfovibrionales</taxon>
        <taxon>Desulfovibrionaceae</taxon>
        <taxon>Oleidesulfovibrio</taxon>
    </lineage>
</organism>
<dbReference type="GO" id="GO:0008168">
    <property type="term" value="F:methyltransferase activity"/>
    <property type="evidence" value="ECO:0007669"/>
    <property type="project" value="UniProtKB-KW"/>
</dbReference>
<dbReference type="KEGG" id="dde:Dde_0095"/>
<dbReference type="STRING" id="207559.Dde_0095"/>
<dbReference type="Proteomes" id="UP000002710">
    <property type="component" value="Chromosome"/>
</dbReference>
<protein>
    <submittedName>
        <fullName evidence="1">rRNA methylase</fullName>
    </submittedName>
</protein>
<dbReference type="PANTHER" id="PTHR35276:SF1">
    <property type="entry name" value="TRNA (MNM(5)S(2)U34)-METHYLTRANSFERASE, CHLOROPLASTIC"/>
    <property type="match status" value="1"/>
</dbReference>
<accession>Q317K0</accession>
<dbReference type="PANTHER" id="PTHR35276">
    <property type="entry name" value="S-ADENOSYL-L-METHIONINE-DEPENDENT METHYLTRANSFERASES SUPERFAMILY PROTEIN"/>
    <property type="match status" value="1"/>
</dbReference>
<dbReference type="eggNOG" id="COG2519">
    <property type="taxonomic scope" value="Bacteria"/>
</dbReference>
<keyword evidence="1" id="KW-0489">Methyltransferase</keyword>
<dbReference type="Pfam" id="PF06962">
    <property type="entry name" value="rRNA_methylase"/>
    <property type="match status" value="1"/>
</dbReference>
<sequence length="195" mass="21022">MSRAPDGGIPSILEFTHGLVRQVVRSADTVVDATAGNGHDTLFLAGLVGPQGRVYGFDVQAQALENTARRLQRHGAERQVTLFHAGHEAAGRLLPAGTENLACAMFNLGYLPGSDKQVVTTWHTTEAALRAVMPLLRAGGLVTLHLYTGHAGGSAEAAAVHDFCAALPWDGWRVLRYDFLNKEKNRETLLALCRQ</sequence>
<dbReference type="InterPro" id="IPR010719">
    <property type="entry name" value="MnmM_MeTrfase"/>
</dbReference>
<keyword evidence="1" id="KW-0808">Transferase</keyword>
<evidence type="ECO:0000313" key="2">
    <source>
        <dbReference type="Proteomes" id="UP000002710"/>
    </source>
</evidence>
<name>Q317K0_OLEA2</name>
<dbReference type="AlphaFoldDB" id="Q317K0"/>
<dbReference type="RefSeq" id="WP_011366275.1">
    <property type="nucleotide sequence ID" value="NC_007519.1"/>
</dbReference>
<dbReference type="Gene3D" id="3.40.50.150">
    <property type="entry name" value="Vaccinia Virus protein VP39"/>
    <property type="match status" value="1"/>
</dbReference>
<evidence type="ECO:0000313" key="1">
    <source>
        <dbReference type="EMBL" id="ABB36896.1"/>
    </source>
</evidence>
<dbReference type="DNASU" id="3758837"/>
<dbReference type="GO" id="GO:0032259">
    <property type="term" value="P:methylation"/>
    <property type="evidence" value="ECO:0007669"/>
    <property type="project" value="UniProtKB-KW"/>
</dbReference>
<reference evidence="1 2" key="1">
    <citation type="journal article" date="2011" name="J. Bacteriol.">
        <title>Complete genome sequence and updated annotation of Desulfovibrio alaskensis G20.</title>
        <authorList>
            <person name="Hauser L.J."/>
            <person name="Land M.L."/>
            <person name="Brown S.D."/>
            <person name="Larimer F."/>
            <person name="Keller K.L."/>
            <person name="Rapp-Giles B.J."/>
            <person name="Price M.N."/>
            <person name="Lin M."/>
            <person name="Bruce D.C."/>
            <person name="Detter J.C."/>
            <person name="Tapia R."/>
            <person name="Han C.S."/>
            <person name="Goodwin L.A."/>
            <person name="Cheng J.F."/>
            <person name="Pitluck S."/>
            <person name="Copeland A."/>
            <person name="Lucas S."/>
            <person name="Nolan M."/>
            <person name="Lapidus A.L."/>
            <person name="Palumbo A.V."/>
            <person name="Wall J.D."/>
        </authorList>
    </citation>
    <scope>NUCLEOTIDE SEQUENCE [LARGE SCALE GENOMIC DNA]</scope>
    <source>
        <strain evidence="2">ATCC BAA 1058 / DSM 17464 / G20</strain>
    </source>
</reference>
<keyword evidence="2" id="KW-1185">Reference proteome</keyword>
<gene>
    <name evidence="1" type="ordered locus">Dde_0095</name>
</gene>
<dbReference type="EMBL" id="CP000112">
    <property type="protein sequence ID" value="ABB36896.1"/>
    <property type="molecule type" value="Genomic_DNA"/>
</dbReference>
<dbReference type="HOGENOM" id="CLU_079190_1_0_7"/>